<organism evidence="12 13">
    <name type="scientific">Jiulongibacter sediminis</name>
    <dbReference type="NCBI Taxonomy" id="1605367"/>
    <lineage>
        <taxon>Bacteria</taxon>
        <taxon>Pseudomonadati</taxon>
        <taxon>Bacteroidota</taxon>
        <taxon>Cytophagia</taxon>
        <taxon>Cytophagales</taxon>
        <taxon>Leadbetterellaceae</taxon>
        <taxon>Jiulongibacter</taxon>
    </lineage>
</organism>
<keyword evidence="9 10" id="KW-0472">Membrane</keyword>
<proteinExistence type="inferred from homology"/>
<keyword evidence="4" id="KW-1003">Cell membrane</keyword>
<evidence type="ECO:0000256" key="3">
    <source>
        <dbReference type="ARBA" id="ARBA00022448"/>
    </source>
</evidence>
<evidence type="ECO:0000256" key="2">
    <source>
        <dbReference type="ARBA" id="ARBA00006555"/>
    </source>
</evidence>
<accession>A0A0P7C091</accession>
<keyword evidence="8 10" id="KW-1133">Transmembrane helix</keyword>
<comment type="caution">
    <text evidence="12">The sequence shown here is derived from an EMBL/GenBank/DDBJ whole genome shotgun (WGS) entry which is preliminary data.</text>
</comment>
<keyword evidence="7" id="KW-0653">Protein transport</keyword>
<dbReference type="GO" id="GO:0098797">
    <property type="term" value="C:plasma membrane protein complex"/>
    <property type="evidence" value="ECO:0007669"/>
    <property type="project" value="TreeGrafter"/>
</dbReference>
<feature type="transmembrane region" description="Helical" evidence="10">
    <location>
        <begin position="37"/>
        <end position="56"/>
    </location>
</feature>
<evidence type="ECO:0000313" key="13">
    <source>
        <dbReference type="Proteomes" id="UP000050454"/>
    </source>
</evidence>
<dbReference type="PANTHER" id="PTHR33446">
    <property type="entry name" value="PROTEIN TONB-RELATED"/>
    <property type="match status" value="1"/>
</dbReference>
<evidence type="ECO:0000256" key="4">
    <source>
        <dbReference type="ARBA" id="ARBA00022475"/>
    </source>
</evidence>
<feature type="transmembrane region" description="Helical" evidence="10">
    <location>
        <begin position="92"/>
        <end position="114"/>
    </location>
</feature>
<comment type="similarity">
    <text evidence="2">Belongs to the TonB family.</text>
</comment>
<dbReference type="InterPro" id="IPR006260">
    <property type="entry name" value="TonB/TolA_C"/>
</dbReference>
<dbReference type="OrthoDB" id="1522859at2"/>
<evidence type="ECO:0000256" key="1">
    <source>
        <dbReference type="ARBA" id="ARBA00004383"/>
    </source>
</evidence>
<evidence type="ECO:0000256" key="6">
    <source>
        <dbReference type="ARBA" id="ARBA00022692"/>
    </source>
</evidence>
<dbReference type="PANTHER" id="PTHR33446:SF2">
    <property type="entry name" value="PROTEIN TONB"/>
    <property type="match status" value="1"/>
</dbReference>
<sequence length="572" mass="64751">MNWFSYLLQVNIYFTISVAFYWLVLRKETFYEINRSFLLGSSLLAFLIPFWKLGIVQDWFVTEQVSEAISVISLEEFSITAGEAKPRWNWNMLWATIYFLGFGYGLLRFSVALFKLQQLLRLHSLDGQSFSVFGKVFIDKKLPDYETIRNHEDIHSRQFHSIDIFWFELVTTVCWFNPVAHLLRKEIKLVHELIADQYASEYAGKKRYAEVLVASHFKAESNILINNFYNHSILKTRIMKLLQEKSKKKALWKYAFAMPLFLGMLVFSAASEASIGDISDNIQEKISGNSTNVFDTISGRVLDNEGNPLAGANVIIRGTTTGTVTDLDGYFKLERIDKNAELVFSFIGYNTSIISVTSAEDLRIILTQAVLTPPPSPTISKREPSGKADGDAFFSVEENPEFPGGTSALYEFIAKNMKYPEEALEKGLEGRVFVKFVILKDGQIGQREILQGIGGGGTEEEVSRILDIMPKWKPGIQNGKPVNVWFTMPFLFQLDKPGKSTDVIIRDKLVLSPRDSDKPAPIYIVDGKVVENIKELNPDTIKSINVLKGEKAEEHSGEKGKNGVIIIELKKE</sequence>
<protein>
    <recommendedName>
        <fullName evidence="11">TonB C-terminal domain-containing protein</fullName>
    </recommendedName>
</protein>
<name>A0A0P7C091_9BACT</name>
<dbReference type="STRING" id="1605367.AFM12_05675"/>
<dbReference type="InterPro" id="IPR051045">
    <property type="entry name" value="TonB-dependent_transducer"/>
</dbReference>
<dbReference type="EMBL" id="LGTQ01000005">
    <property type="protein sequence ID" value="KPM50035.1"/>
    <property type="molecule type" value="Genomic_DNA"/>
</dbReference>
<evidence type="ECO:0000313" key="12">
    <source>
        <dbReference type="EMBL" id="KPM50035.1"/>
    </source>
</evidence>
<dbReference type="NCBIfam" id="TIGR01352">
    <property type="entry name" value="tonB_Cterm"/>
    <property type="match status" value="1"/>
</dbReference>
<dbReference type="PATRIC" id="fig|1605367.3.peg.2494"/>
<dbReference type="InterPro" id="IPR008969">
    <property type="entry name" value="CarboxyPept-like_regulatory"/>
</dbReference>
<dbReference type="Pfam" id="PF13715">
    <property type="entry name" value="CarbopepD_reg_2"/>
    <property type="match status" value="1"/>
</dbReference>
<evidence type="ECO:0000259" key="11">
    <source>
        <dbReference type="PROSITE" id="PS52015"/>
    </source>
</evidence>
<keyword evidence="13" id="KW-1185">Reference proteome</keyword>
<dbReference type="AlphaFoldDB" id="A0A0P7C091"/>
<evidence type="ECO:0000256" key="8">
    <source>
        <dbReference type="ARBA" id="ARBA00022989"/>
    </source>
</evidence>
<feature type="transmembrane region" description="Helical" evidence="10">
    <location>
        <begin position="250"/>
        <end position="270"/>
    </location>
</feature>
<dbReference type="FunFam" id="2.60.40.1120:FF:000003">
    <property type="entry name" value="Outer membrane protein Omp121"/>
    <property type="match status" value="1"/>
</dbReference>
<evidence type="ECO:0000256" key="9">
    <source>
        <dbReference type="ARBA" id="ARBA00023136"/>
    </source>
</evidence>
<keyword evidence="5" id="KW-0997">Cell inner membrane</keyword>
<dbReference type="Gene3D" id="3.30.1150.10">
    <property type="match status" value="1"/>
</dbReference>
<evidence type="ECO:0000256" key="5">
    <source>
        <dbReference type="ARBA" id="ARBA00022519"/>
    </source>
</evidence>
<keyword evidence="3" id="KW-0813">Transport</keyword>
<gene>
    <name evidence="12" type="ORF">AFM12_05675</name>
</gene>
<keyword evidence="6 10" id="KW-0812">Transmembrane</keyword>
<dbReference type="Pfam" id="PF03544">
    <property type="entry name" value="TonB_C"/>
    <property type="match status" value="1"/>
</dbReference>
<dbReference type="RefSeq" id="WP_055144851.1">
    <property type="nucleotide sequence ID" value="NZ_JXSZ01000005.1"/>
</dbReference>
<dbReference type="Proteomes" id="UP000050454">
    <property type="component" value="Unassembled WGS sequence"/>
</dbReference>
<dbReference type="GO" id="GO:0015031">
    <property type="term" value="P:protein transport"/>
    <property type="evidence" value="ECO:0007669"/>
    <property type="project" value="UniProtKB-KW"/>
</dbReference>
<dbReference type="SUPFAM" id="SSF74653">
    <property type="entry name" value="TolA/TonB C-terminal domain"/>
    <property type="match status" value="1"/>
</dbReference>
<dbReference type="InterPro" id="IPR037682">
    <property type="entry name" value="TonB_C"/>
</dbReference>
<dbReference type="GO" id="GO:0055085">
    <property type="term" value="P:transmembrane transport"/>
    <property type="evidence" value="ECO:0007669"/>
    <property type="project" value="InterPro"/>
</dbReference>
<feature type="transmembrane region" description="Helical" evidence="10">
    <location>
        <begin position="6"/>
        <end position="25"/>
    </location>
</feature>
<dbReference type="SUPFAM" id="SSF49464">
    <property type="entry name" value="Carboxypeptidase regulatory domain-like"/>
    <property type="match status" value="1"/>
</dbReference>
<evidence type="ECO:0000256" key="7">
    <source>
        <dbReference type="ARBA" id="ARBA00022927"/>
    </source>
</evidence>
<dbReference type="Gene3D" id="2.60.40.1120">
    <property type="entry name" value="Carboxypeptidase-like, regulatory domain"/>
    <property type="match status" value="1"/>
</dbReference>
<dbReference type="GO" id="GO:0031992">
    <property type="term" value="F:energy transducer activity"/>
    <property type="evidence" value="ECO:0007669"/>
    <property type="project" value="TreeGrafter"/>
</dbReference>
<feature type="domain" description="TonB C-terminal" evidence="11">
    <location>
        <begin position="404"/>
        <end position="501"/>
    </location>
</feature>
<evidence type="ECO:0000256" key="10">
    <source>
        <dbReference type="SAM" id="Phobius"/>
    </source>
</evidence>
<dbReference type="PROSITE" id="PS52015">
    <property type="entry name" value="TONB_CTD"/>
    <property type="match status" value="1"/>
</dbReference>
<comment type="subcellular location">
    <subcellularLocation>
        <location evidence="1">Cell inner membrane</location>
        <topology evidence="1">Single-pass membrane protein</topology>
        <orientation evidence="1">Periplasmic side</orientation>
    </subcellularLocation>
</comment>
<reference evidence="12 13" key="1">
    <citation type="submission" date="2015-07" db="EMBL/GenBank/DDBJ databases">
        <title>The draft genome sequence of Leadbetterella sp. JN14-9.</title>
        <authorList>
            <person name="Liu Y."/>
            <person name="Du J."/>
            <person name="Shao Z."/>
        </authorList>
    </citation>
    <scope>NUCLEOTIDE SEQUENCE [LARGE SCALE GENOMIC DNA]</scope>
    <source>
        <strain evidence="12 13">JN14-9</strain>
    </source>
</reference>